<evidence type="ECO:0000313" key="3">
    <source>
        <dbReference type="EMBL" id="ASA55907.1"/>
    </source>
</evidence>
<name>A0A1Z2SFM7_VIBGA</name>
<keyword evidence="1" id="KW-0238">DNA-binding</keyword>
<organism evidence="3 4">
    <name type="scientific">Vibrio gazogenes</name>
    <dbReference type="NCBI Taxonomy" id="687"/>
    <lineage>
        <taxon>Bacteria</taxon>
        <taxon>Pseudomonadati</taxon>
        <taxon>Pseudomonadota</taxon>
        <taxon>Gammaproteobacteria</taxon>
        <taxon>Vibrionales</taxon>
        <taxon>Vibrionaceae</taxon>
        <taxon>Vibrio</taxon>
    </lineage>
</organism>
<gene>
    <name evidence="3" type="ORF">BSQ33_09520</name>
</gene>
<dbReference type="AlphaFoldDB" id="A0A1Z2SFM7"/>
<accession>A0A1Z2SFM7</accession>
<dbReference type="GO" id="GO:0003677">
    <property type="term" value="F:DNA binding"/>
    <property type="evidence" value="ECO:0007669"/>
    <property type="project" value="UniProtKB-KW"/>
</dbReference>
<dbReference type="Gene3D" id="1.10.150.130">
    <property type="match status" value="1"/>
</dbReference>
<evidence type="ECO:0000313" key="4">
    <source>
        <dbReference type="Proteomes" id="UP000196708"/>
    </source>
</evidence>
<dbReference type="InterPro" id="IPR010998">
    <property type="entry name" value="Integrase_recombinase_N"/>
</dbReference>
<feature type="compositionally biased region" description="Low complexity" evidence="2">
    <location>
        <begin position="1"/>
        <end position="12"/>
    </location>
</feature>
<protein>
    <recommendedName>
        <fullName evidence="5">Integrase</fullName>
    </recommendedName>
</protein>
<dbReference type="EMBL" id="CP018835">
    <property type="protein sequence ID" value="ASA55907.1"/>
    <property type="molecule type" value="Genomic_DNA"/>
</dbReference>
<sequence length="76" mass="8540">MGKLNARKAAALAKDEPHKTADGNGLYSKRVYTKEIRSVIGKLKIDQVTVLDVREVIRRIVDSNRPTIANDTLMYI</sequence>
<reference evidence="3 4" key="1">
    <citation type="submission" date="2016-12" db="EMBL/GenBank/DDBJ databases">
        <authorList>
            <person name="Song W.-J."/>
            <person name="Kurnit D.M."/>
        </authorList>
    </citation>
    <scope>NUCLEOTIDE SEQUENCE [LARGE SCALE GENOMIC DNA]</scope>
    <source>
        <strain evidence="3 4">ATCC 43942</strain>
    </source>
</reference>
<evidence type="ECO:0000256" key="1">
    <source>
        <dbReference type="ARBA" id="ARBA00023125"/>
    </source>
</evidence>
<evidence type="ECO:0000256" key="2">
    <source>
        <dbReference type="SAM" id="MobiDB-lite"/>
    </source>
</evidence>
<proteinExistence type="predicted"/>
<dbReference type="Proteomes" id="UP000196708">
    <property type="component" value="Chromosome 1"/>
</dbReference>
<dbReference type="KEGG" id="vga:BSQ33_09520"/>
<feature type="region of interest" description="Disordered" evidence="2">
    <location>
        <begin position="1"/>
        <end position="25"/>
    </location>
</feature>
<evidence type="ECO:0008006" key="5">
    <source>
        <dbReference type="Google" id="ProtNLM"/>
    </source>
</evidence>